<reference evidence="3 4" key="1">
    <citation type="submission" date="2019-12" db="EMBL/GenBank/DDBJ databases">
        <title>Nocardia sp. nov. ET3-3 isolated from soil.</title>
        <authorList>
            <person name="Kanchanasin P."/>
            <person name="Tanasupawat S."/>
            <person name="Yuki M."/>
            <person name="Kudo T."/>
        </authorList>
    </citation>
    <scope>NUCLEOTIDE SEQUENCE [LARGE SCALE GENOMIC DNA]</scope>
    <source>
        <strain evidence="3 4">ET3-3</strain>
    </source>
</reference>
<proteinExistence type="predicted"/>
<protein>
    <submittedName>
        <fullName evidence="3">NACHT domain-containing protein</fullName>
    </submittedName>
</protein>
<comment type="caution">
    <text evidence="3">The sequence shown here is derived from an EMBL/GenBank/DDBJ whole genome shotgun (WGS) entry which is preliminary data.</text>
</comment>
<feature type="transmembrane region" description="Helical" evidence="1">
    <location>
        <begin position="41"/>
        <end position="67"/>
    </location>
</feature>
<dbReference type="InterPro" id="IPR007111">
    <property type="entry name" value="NACHT_NTPase"/>
</dbReference>
<accession>A0A7K1VBA8</accession>
<evidence type="ECO:0000313" key="3">
    <source>
        <dbReference type="EMBL" id="MVU83759.1"/>
    </source>
</evidence>
<name>A0A7K1VBA8_9NOCA</name>
<dbReference type="AlphaFoldDB" id="A0A7K1VBA8"/>
<evidence type="ECO:0000256" key="1">
    <source>
        <dbReference type="SAM" id="Phobius"/>
    </source>
</evidence>
<dbReference type="Gene3D" id="3.40.50.300">
    <property type="entry name" value="P-loop containing nucleotide triphosphate hydrolases"/>
    <property type="match status" value="1"/>
</dbReference>
<dbReference type="Proteomes" id="UP000466794">
    <property type="component" value="Unassembled WGS sequence"/>
</dbReference>
<dbReference type="PANTHER" id="PTHR46844">
    <property type="entry name" value="SLR5058 PROTEIN"/>
    <property type="match status" value="1"/>
</dbReference>
<dbReference type="SUPFAM" id="SSF52540">
    <property type="entry name" value="P-loop containing nucleoside triphosphate hydrolases"/>
    <property type="match status" value="1"/>
</dbReference>
<evidence type="ECO:0000259" key="2">
    <source>
        <dbReference type="PROSITE" id="PS50837"/>
    </source>
</evidence>
<dbReference type="RefSeq" id="WP_157393334.1">
    <property type="nucleotide sequence ID" value="NZ_WRPP01000015.1"/>
</dbReference>
<dbReference type="PANTHER" id="PTHR46844:SF1">
    <property type="entry name" value="SLR5058 PROTEIN"/>
    <property type="match status" value="1"/>
</dbReference>
<gene>
    <name evidence="3" type="ORF">GPX89_41805</name>
</gene>
<dbReference type="InterPro" id="IPR027417">
    <property type="entry name" value="P-loop_NTPase"/>
</dbReference>
<keyword evidence="1" id="KW-1133">Transmembrane helix</keyword>
<keyword evidence="1" id="KW-0812">Transmembrane</keyword>
<sequence length="1041" mass="116020">MANDGTETSRLQWLQKYWKPAVAASGLLDLYFTWLRDFAHAHMIIAGVLLIVYWLGLATTAFLWQAARPAAEEARQRVSDRVGLGAGNTLSRYDRRYRAYMLRRMHQIGSTGAVDLESSLPVFDDVYVEVDLTRASPGTVPSDALATGQFRRTNRLRVADLLCVDAPRILVALGAAGIGKTTLAIHIVRDLAYGNLDRRRAFTYSRSKPFLRRNHRRTVPILITLAHQVPLITGPVVPPLEELATVDLSDAQGCRRWLRAQLRAGRCVIVVDGFDEVPDIESRLATLKWIAASPHWSEQGNHFVITSRPDSYRDTPINDCNASPGTGIPIPVFVVQVRRLTKPQVELFVRRRFEAMSLGRSTVHAEPLLRQLEAPALAALTVNPLLLTMMITLYWHLLDGPVEPRLPEKRVDLYRGICHLLITRRPVAQFDADQKLRALHTLAYTMMDRQVTQLSRTEAAQALGLADPDPAFAALKIDGLLVIAENQGITFTHKTFQEYLAAVHMQVNELVEVIVEHIGDAGDWWRETILFYAGLTSLHCDRSIDPVIEECLHRPYNPAAIAMALALREQGGSIAPGLISRLDALVDEATAVNTDEEVRRAVARALLTHHLNRPVAQPITARIYRMFMLDERSAGRLALPPDVHLPEDLDKPVFGARGDDTVRLVAWANALLATSSYRLPTEYEVVDLVDRDAVPGCRPEVRTTWIHTDVGLAAWYQSDRKTYVRHQPTTAPLDALAGFLNRVDGPEISASTTDSAVRQALTTYPAFRLIAAVDCELAVQAAARIHELAALVPAARGRMKGQFLELLAVAVAAHPNLFEDIDDDQFADLEWTGYFETLTSGRDSPYRALAQRLLGATDGRPGSTIFLGKIPQSPLLGIQERLPLDMELEIAAAVAAEREYPAATRARALVLLRLFVANDSSTLDRRQPENFLSHLQSDQFTSLLANPLCAPEWGRPHQKWTRRMADELFAYALPVLRRERRPTADELARATDMALYLASNLTDQLWLTGVLMDIASLLTALQDRFDDSAYPEQTIILVHDD</sequence>
<dbReference type="EMBL" id="WRPP01000015">
    <property type="protein sequence ID" value="MVU83759.1"/>
    <property type="molecule type" value="Genomic_DNA"/>
</dbReference>
<dbReference type="PROSITE" id="PS50837">
    <property type="entry name" value="NACHT"/>
    <property type="match status" value="1"/>
</dbReference>
<feature type="domain" description="NACHT" evidence="2">
    <location>
        <begin position="168"/>
        <end position="311"/>
    </location>
</feature>
<dbReference type="Pfam" id="PF05729">
    <property type="entry name" value="NACHT"/>
    <property type="match status" value="1"/>
</dbReference>
<evidence type="ECO:0000313" key="4">
    <source>
        <dbReference type="Proteomes" id="UP000466794"/>
    </source>
</evidence>
<keyword evidence="1" id="KW-0472">Membrane</keyword>
<keyword evidence="4" id="KW-1185">Reference proteome</keyword>
<organism evidence="3 4">
    <name type="scientific">Nocardia terrae</name>
    <dbReference type="NCBI Taxonomy" id="2675851"/>
    <lineage>
        <taxon>Bacteria</taxon>
        <taxon>Bacillati</taxon>
        <taxon>Actinomycetota</taxon>
        <taxon>Actinomycetes</taxon>
        <taxon>Mycobacteriales</taxon>
        <taxon>Nocardiaceae</taxon>
        <taxon>Nocardia</taxon>
    </lineage>
</organism>